<feature type="region of interest" description="Disordered" evidence="3">
    <location>
        <begin position="114"/>
        <end position="140"/>
    </location>
</feature>
<evidence type="ECO:0000313" key="5">
    <source>
        <dbReference type="EMBL" id="VDI01286.1"/>
    </source>
</evidence>
<comment type="similarity">
    <text evidence="1">Belongs to the BTG family.</text>
</comment>
<dbReference type="SMART" id="SM00099">
    <property type="entry name" value="btg1"/>
    <property type="match status" value="1"/>
</dbReference>
<evidence type="ECO:0000256" key="2">
    <source>
        <dbReference type="ARBA" id="ARBA00022553"/>
    </source>
</evidence>
<dbReference type="PANTHER" id="PTHR17537">
    <property type="entry name" value="TRANSDUCER OF ERBB2 TOB"/>
    <property type="match status" value="1"/>
</dbReference>
<dbReference type="GO" id="GO:0005634">
    <property type="term" value="C:nucleus"/>
    <property type="evidence" value="ECO:0007669"/>
    <property type="project" value="TreeGrafter"/>
</dbReference>
<evidence type="ECO:0000259" key="4">
    <source>
        <dbReference type="SMART" id="SM00099"/>
    </source>
</evidence>
<feature type="domain" description="Anti-proliferative protein" evidence="4">
    <location>
        <begin position="1"/>
        <end position="107"/>
    </location>
</feature>
<feature type="compositionally biased region" description="Basic and acidic residues" evidence="3">
    <location>
        <begin position="114"/>
        <end position="132"/>
    </location>
</feature>
<dbReference type="PRINTS" id="PR00310">
    <property type="entry name" value="ANTIPRLFBTG1"/>
</dbReference>
<dbReference type="AlphaFoldDB" id="A0A8B6C915"/>
<evidence type="ECO:0000313" key="6">
    <source>
        <dbReference type="Proteomes" id="UP000596742"/>
    </source>
</evidence>
<gene>
    <name evidence="5" type="ORF">MGAL_10B078398</name>
</gene>
<proteinExistence type="inferred from homology"/>
<feature type="compositionally biased region" description="Polar residues" evidence="3">
    <location>
        <begin position="332"/>
        <end position="352"/>
    </location>
</feature>
<feature type="compositionally biased region" description="Polar residues" evidence="3">
    <location>
        <begin position="364"/>
        <end position="377"/>
    </location>
</feature>
<feature type="region of interest" description="Disordered" evidence="3">
    <location>
        <begin position="304"/>
        <end position="377"/>
    </location>
</feature>
<reference evidence="5" key="1">
    <citation type="submission" date="2018-11" db="EMBL/GenBank/DDBJ databases">
        <authorList>
            <person name="Alioto T."/>
            <person name="Alioto T."/>
        </authorList>
    </citation>
    <scope>NUCLEOTIDE SEQUENCE</scope>
</reference>
<protein>
    <submittedName>
        <fullName evidence="5">Protein Tob/BTG</fullName>
    </submittedName>
</protein>
<dbReference type="OrthoDB" id="19928at2759"/>
<dbReference type="Gene3D" id="3.90.640.90">
    <property type="entry name" value="Anti-proliferative protein, N-terminal domain"/>
    <property type="match status" value="1"/>
</dbReference>
<feature type="compositionally biased region" description="Polar residues" evidence="3">
    <location>
        <begin position="186"/>
        <end position="202"/>
    </location>
</feature>
<feature type="region of interest" description="Disordered" evidence="3">
    <location>
        <begin position="158"/>
        <end position="213"/>
    </location>
</feature>
<feature type="compositionally biased region" description="Low complexity" evidence="3">
    <location>
        <begin position="158"/>
        <end position="185"/>
    </location>
</feature>
<evidence type="ECO:0000256" key="1">
    <source>
        <dbReference type="ARBA" id="ARBA00007989"/>
    </source>
</evidence>
<dbReference type="SUPFAM" id="SSF160696">
    <property type="entry name" value="BTG domain-like"/>
    <property type="match status" value="1"/>
</dbReference>
<sequence>MHLEVSVALNFVISYLYNKLPRRRVNLFGEALEIGLKKKFEGHWYPDKPTKGSGFRCVRVNGENVDPVMINATYDCGLNLEEVKSYLPAELTIWIDPGEVSYRISEKGPVKILHSERRDEEITERADREIQMSDRGFNPEAQCFKPIDSLSSSLSNLSLSPGGLSPSSPSSSSGWPGSTSTSPSSALFNSDLSSHQNPQFQQEYAPAPPKASGHQYFTAATFAATKFGSTKLKTNAKRPTRLSPTEFGNFLRQKSAMIAKGNTGLCSPQRPRSLSPRDPRTEFLLDQHQRIAMSQLQHQHLQQLQHQQQQRLNSPQHIGPLGSPPHIGSPTAYINDTFGMSSPSSPYHQQPFGNMVDFLPGPTNLPSPVGSSAVSPEQQKSFLEGLNMSAGSYQSQYPHMLLAN</sequence>
<dbReference type="PANTHER" id="PTHR17537:SF5">
    <property type="entry name" value="TRANSDUCER OF ERBB2, ISOFORM A"/>
    <property type="match status" value="1"/>
</dbReference>
<comment type="caution">
    <text evidence="5">The sequence shown here is derived from an EMBL/GenBank/DDBJ whole genome shotgun (WGS) entry which is preliminary data.</text>
</comment>
<dbReference type="Proteomes" id="UP000596742">
    <property type="component" value="Unassembled WGS sequence"/>
</dbReference>
<keyword evidence="6" id="KW-1185">Reference proteome</keyword>
<dbReference type="GO" id="GO:0005737">
    <property type="term" value="C:cytoplasm"/>
    <property type="evidence" value="ECO:0007669"/>
    <property type="project" value="TreeGrafter"/>
</dbReference>
<dbReference type="InterPro" id="IPR036054">
    <property type="entry name" value="BTG-like_sf"/>
</dbReference>
<organism evidence="5 6">
    <name type="scientific">Mytilus galloprovincialis</name>
    <name type="common">Mediterranean mussel</name>
    <dbReference type="NCBI Taxonomy" id="29158"/>
    <lineage>
        <taxon>Eukaryota</taxon>
        <taxon>Metazoa</taxon>
        <taxon>Spiralia</taxon>
        <taxon>Lophotrochozoa</taxon>
        <taxon>Mollusca</taxon>
        <taxon>Bivalvia</taxon>
        <taxon>Autobranchia</taxon>
        <taxon>Pteriomorphia</taxon>
        <taxon>Mytilida</taxon>
        <taxon>Mytiloidea</taxon>
        <taxon>Mytilidae</taxon>
        <taxon>Mytilinae</taxon>
        <taxon>Mytilus</taxon>
    </lineage>
</organism>
<dbReference type="InterPro" id="IPR015676">
    <property type="entry name" value="Tob1/2"/>
</dbReference>
<name>A0A8B6C915_MYTGA</name>
<keyword evidence="2" id="KW-0597">Phosphoprotein</keyword>
<dbReference type="EMBL" id="UYJE01001330">
    <property type="protein sequence ID" value="VDI01286.1"/>
    <property type="molecule type" value="Genomic_DNA"/>
</dbReference>
<evidence type="ECO:0000256" key="3">
    <source>
        <dbReference type="SAM" id="MobiDB-lite"/>
    </source>
</evidence>
<accession>A0A8B6C915</accession>
<dbReference type="GO" id="GO:0003714">
    <property type="term" value="F:transcription corepressor activity"/>
    <property type="evidence" value="ECO:0007669"/>
    <property type="project" value="TreeGrafter"/>
</dbReference>
<dbReference type="InterPro" id="IPR002087">
    <property type="entry name" value="Anti_prolifrtn"/>
</dbReference>
<dbReference type="Pfam" id="PF07742">
    <property type="entry name" value="BTG"/>
    <property type="match status" value="1"/>
</dbReference>